<evidence type="ECO:0000313" key="3">
    <source>
        <dbReference type="EMBL" id="VWC27559.1"/>
    </source>
</evidence>
<organism evidence="3 4">
    <name type="scientific">Burkholderia paludis</name>
    <dbReference type="NCBI Taxonomy" id="1506587"/>
    <lineage>
        <taxon>Bacteria</taxon>
        <taxon>Pseudomonadati</taxon>
        <taxon>Pseudomonadota</taxon>
        <taxon>Betaproteobacteria</taxon>
        <taxon>Burkholderiales</taxon>
        <taxon>Burkholderiaceae</taxon>
        <taxon>Burkholderia</taxon>
        <taxon>Burkholderia cepacia complex</taxon>
    </lineage>
</organism>
<dbReference type="AlphaFoldDB" id="A0A6J5ENE2"/>
<dbReference type="EMBL" id="CABVQD010000030">
    <property type="protein sequence ID" value="VWC27559.1"/>
    <property type="molecule type" value="Genomic_DNA"/>
</dbReference>
<dbReference type="PANTHER" id="PTHR42977:SF3">
    <property type="entry name" value="AB HYDROLASE-1 DOMAIN-CONTAINING PROTEIN"/>
    <property type="match status" value="1"/>
</dbReference>
<dbReference type="RefSeq" id="WP_235215116.1">
    <property type="nucleotide sequence ID" value="NZ_CABVQD010000030.1"/>
</dbReference>
<dbReference type="PANTHER" id="PTHR42977">
    <property type="entry name" value="HYDROLASE-RELATED"/>
    <property type="match status" value="1"/>
</dbReference>
<dbReference type="Proteomes" id="UP000494330">
    <property type="component" value="Unassembled WGS sequence"/>
</dbReference>
<dbReference type="SUPFAM" id="SSF53474">
    <property type="entry name" value="alpha/beta-Hydrolases"/>
    <property type="match status" value="1"/>
</dbReference>
<dbReference type="InterPro" id="IPR000639">
    <property type="entry name" value="Epox_hydrolase-like"/>
</dbReference>
<dbReference type="GO" id="GO:0004301">
    <property type="term" value="F:epoxide hydrolase activity"/>
    <property type="evidence" value="ECO:0007669"/>
    <property type="project" value="TreeGrafter"/>
</dbReference>
<protein>
    <submittedName>
        <fullName evidence="3">Hydrolase</fullName>
    </submittedName>
</protein>
<dbReference type="PRINTS" id="PR00412">
    <property type="entry name" value="EPOXHYDRLASE"/>
</dbReference>
<name>A0A6J5ENE2_9BURK</name>
<feature type="domain" description="AB hydrolase-1" evidence="2">
    <location>
        <begin position="60"/>
        <end position="305"/>
    </location>
</feature>
<keyword evidence="4" id="KW-1185">Reference proteome</keyword>
<evidence type="ECO:0000313" key="4">
    <source>
        <dbReference type="Proteomes" id="UP000494330"/>
    </source>
</evidence>
<keyword evidence="1 3" id="KW-0378">Hydrolase</keyword>
<proteinExistence type="predicted"/>
<dbReference type="PRINTS" id="PR00111">
    <property type="entry name" value="ABHYDROLASE"/>
</dbReference>
<sequence length="322" mass="36772">MQPHPGVPGTLRWRPLPIDPQSRLFPDLLPWTSLLMTYYRTAIVDDLKIFYREAGDPSHPTLLLLHGFPASSFMYRDLIARLSHRFHLVAPDYPGFGHSDAPSTDAFSYTFDRLSEVIERFAEQLGLDRYGLYMQDFGGPVGLRIASRRPERVSFLVVQNANAYEEGLPDSFWGPVRELWRDPSPARYEKIREAGMSAAALEWNYTHGVRDVERIDPDSWLLQRALLERPGNKDAMLALLYDYGSNPGRYPAWQAYFRAHQPPTLVVWGKNDAIFPPSGAYPYQRDLKLVDFNVLETGHFALEDHGEVIAAHIERFHGTLSA</sequence>
<dbReference type="Pfam" id="PF00561">
    <property type="entry name" value="Abhydrolase_1"/>
    <property type="match status" value="1"/>
</dbReference>
<evidence type="ECO:0000256" key="1">
    <source>
        <dbReference type="ARBA" id="ARBA00022801"/>
    </source>
</evidence>
<dbReference type="InterPro" id="IPR029058">
    <property type="entry name" value="AB_hydrolase_fold"/>
</dbReference>
<gene>
    <name evidence="3" type="ORF">BPA30113_06093</name>
</gene>
<reference evidence="3 4" key="1">
    <citation type="submission" date="2019-09" db="EMBL/GenBank/DDBJ databases">
        <authorList>
            <person name="Depoorter E."/>
        </authorList>
    </citation>
    <scope>NUCLEOTIDE SEQUENCE [LARGE SCALE GENOMIC DNA]</scope>
    <source>
        <strain evidence="3">LMG 30113</strain>
    </source>
</reference>
<dbReference type="InterPro" id="IPR000073">
    <property type="entry name" value="AB_hydrolase_1"/>
</dbReference>
<dbReference type="InterPro" id="IPR051340">
    <property type="entry name" value="Haloalkane_dehalogenase"/>
</dbReference>
<evidence type="ECO:0000259" key="2">
    <source>
        <dbReference type="Pfam" id="PF00561"/>
    </source>
</evidence>
<dbReference type="Gene3D" id="3.40.50.1820">
    <property type="entry name" value="alpha/beta hydrolase"/>
    <property type="match status" value="1"/>
</dbReference>
<accession>A0A6J5ENE2</accession>